<dbReference type="EMBL" id="JAOTEM010000001">
    <property type="protein sequence ID" value="MCU7616443.1"/>
    <property type="molecule type" value="Genomic_DNA"/>
</dbReference>
<feature type="signal peptide" evidence="2">
    <location>
        <begin position="1"/>
        <end position="19"/>
    </location>
</feature>
<evidence type="ECO:0000256" key="1">
    <source>
        <dbReference type="ARBA" id="ARBA00022729"/>
    </source>
</evidence>
<feature type="chain" id="PRO_5046979526" evidence="2">
    <location>
        <begin position="20"/>
        <end position="233"/>
    </location>
</feature>
<keyword evidence="5" id="KW-1185">Reference proteome</keyword>
<sequence length="233" mass="26141">MKKALLFLTFLSNFISAQNADLFSNNWYISQMIINNQTTVSPIMQVPTGTSLFSNNGGTYNFNSSYYNTAGSTITFNTVTDSFTRQGGGCTLLVYNGTNATAAQAYDQKNCDFYLNTTSGAIFNYQIVNNGSSKTLIITSPNGDKIYYNNSFLGTKDHVIEKSIKIYPNPAKDFLTIENIERNLNLKIYEMSGKLVYETLTSDKSVKVDVSQFQKGQYILMIENFKPELFIKD</sequence>
<evidence type="ECO:0000313" key="4">
    <source>
        <dbReference type="EMBL" id="MCU7616443.1"/>
    </source>
</evidence>
<proteinExistence type="predicted"/>
<gene>
    <name evidence="4" type="ORF">NZ698_04475</name>
</gene>
<keyword evidence="1 2" id="KW-0732">Signal</keyword>
<reference evidence="5" key="1">
    <citation type="submission" date="2023-07" db="EMBL/GenBank/DDBJ databases">
        <title>Chryseobacterium sp. strain PBS4-4 Genome sequencing and assembly.</title>
        <authorList>
            <person name="Jung Y."/>
        </authorList>
    </citation>
    <scope>NUCLEOTIDE SEQUENCE [LARGE SCALE GENOMIC DNA]</scope>
    <source>
        <strain evidence="5">PBS4-4</strain>
    </source>
</reference>
<evidence type="ECO:0000313" key="5">
    <source>
        <dbReference type="Proteomes" id="UP001208649"/>
    </source>
</evidence>
<evidence type="ECO:0000259" key="3">
    <source>
        <dbReference type="Pfam" id="PF18962"/>
    </source>
</evidence>
<feature type="domain" description="Secretion system C-terminal sorting" evidence="3">
    <location>
        <begin position="166"/>
        <end position="224"/>
    </location>
</feature>
<comment type="caution">
    <text evidence="4">The sequence shown here is derived from an EMBL/GenBank/DDBJ whole genome shotgun (WGS) entry which is preliminary data.</text>
</comment>
<dbReference type="RefSeq" id="WP_263001890.1">
    <property type="nucleotide sequence ID" value="NZ_JAOTEM010000001.1"/>
</dbReference>
<evidence type="ECO:0000256" key="2">
    <source>
        <dbReference type="SAM" id="SignalP"/>
    </source>
</evidence>
<name>A0ABT2W2K0_9FLAO</name>
<protein>
    <submittedName>
        <fullName evidence="4">T9SS type A sorting domain-containing protein</fullName>
    </submittedName>
</protein>
<dbReference type="Pfam" id="PF18962">
    <property type="entry name" value="Por_Secre_tail"/>
    <property type="match status" value="1"/>
</dbReference>
<dbReference type="InterPro" id="IPR026444">
    <property type="entry name" value="Secre_tail"/>
</dbReference>
<dbReference type="NCBIfam" id="TIGR04183">
    <property type="entry name" value="Por_Secre_tail"/>
    <property type="match status" value="1"/>
</dbReference>
<dbReference type="Proteomes" id="UP001208649">
    <property type="component" value="Unassembled WGS sequence"/>
</dbReference>
<accession>A0ABT2W2K0</accession>
<organism evidence="4 5">
    <name type="scientific">Chryseobacterium edaphi</name>
    <dbReference type="NCBI Taxonomy" id="2976532"/>
    <lineage>
        <taxon>Bacteria</taxon>
        <taxon>Pseudomonadati</taxon>
        <taxon>Bacteroidota</taxon>
        <taxon>Flavobacteriia</taxon>
        <taxon>Flavobacteriales</taxon>
        <taxon>Weeksellaceae</taxon>
        <taxon>Chryseobacterium group</taxon>
        <taxon>Chryseobacterium</taxon>
    </lineage>
</organism>